<dbReference type="PANTHER" id="PTHR21299:SF2">
    <property type="entry name" value="CYTIDYLATE KINASE"/>
    <property type="match status" value="1"/>
</dbReference>
<evidence type="ECO:0000313" key="11">
    <source>
        <dbReference type="EMBL" id="RCV60391.1"/>
    </source>
</evidence>
<dbReference type="PANTHER" id="PTHR21299">
    <property type="entry name" value="CYTIDYLATE KINASE/PANTOATE-BETA-ALANINE LIGASE"/>
    <property type="match status" value="1"/>
</dbReference>
<dbReference type="InterPro" id="IPR003136">
    <property type="entry name" value="Cytidylate_kin"/>
</dbReference>
<dbReference type="InterPro" id="IPR011994">
    <property type="entry name" value="Cytidylate_kinase_dom"/>
</dbReference>
<protein>
    <recommendedName>
        <fullName evidence="8">Cytidylate kinase</fullName>
        <shortName evidence="8">CK</shortName>
        <ecNumber evidence="8">2.7.4.25</ecNumber>
    </recommendedName>
    <alternativeName>
        <fullName evidence="8">Cytidine monophosphate kinase</fullName>
        <shortName evidence="8">CMP kinase</shortName>
    </alternativeName>
</protein>
<proteinExistence type="inferred from homology"/>
<dbReference type="HAMAP" id="MF_00238">
    <property type="entry name" value="Cytidyl_kinase_type1"/>
    <property type="match status" value="1"/>
</dbReference>
<keyword evidence="2 8" id="KW-0808">Transferase</keyword>
<evidence type="ECO:0000259" key="10">
    <source>
        <dbReference type="Pfam" id="PF02224"/>
    </source>
</evidence>
<evidence type="ECO:0000256" key="2">
    <source>
        <dbReference type="ARBA" id="ARBA00022679"/>
    </source>
</evidence>
<feature type="region of interest" description="Disordered" evidence="9">
    <location>
        <begin position="176"/>
        <end position="212"/>
    </location>
</feature>
<dbReference type="NCBIfam" id="TIGR00017">
    <property type="entry name" value="cmk"/>
    <property type="match status" value="1"/>
</dbReference>
<dbReference type="GO" id="GO:0036430">
    <property type="term" value="F:CMP kinase activity"/>
    <property type="evidence" value="ECO:0007669"/>
    <property type="project" value="RHEA"/>
</dbReference>
<sequence length="245" mass="25735">MESTRGEVATVNARGHGGGIVIAIDGPSGSGKSSTAKGVARARELRYLDTGAMYRAMTWWMLHHQVDVNDAAAVAEAASRPVITLGTDPDAPTVQVDGVDAAQAIRTQEVTTNVSAVSAVPAVRELLVTRQRQIIDEARDEAAGIVVEGRDITTVVAPDAPVKIFLTASAEMRAQRRSREVRSSDVAATQADLARRDQLDSSRAASPLTQTADATELDTTGLSLDEVIALVVKLADEAGARTPAL</sequence>
<keyword evidence="3 8" id="KW-0547">Nucleotide-binding</keyword>
<dbReference type="GO" id="GO:0005829">
    <property type="term" value="C:cytosol"/>
    <property type="evidence" value="ECO:0007669"/>
    <property type="project" value="TreeGrafter"/>
</dbReference>
<dbReference type="CDD" id="cd02020">
    <property type="entry name" value="CMPK"/>
    <property type="match status" value="1"/>
</dbReference>
<keyword evidence="5 8" id="KW-0067">ATP-binding</keyword>
<keyword evidence="12" id="KW-1185">Reference proteome</keyword>
<dbReference type="AlphaFoldDB" id="A0A368T811"/>
<evidence type="ECO:0000313" key="12">
    <source>
        <dbReference type="Proteomes" id="UP000253318"/>
    </source>
</evidence>
<dbReference type="SUPFAM" id="SSF52540">
    <property type="entry name" value="P-loop containing nucleoside triphosphate hydrolases"/>
    <property type="match status" value="1"/>
</dbReference>
<evidence type="ECO:0000256" key="1">
    <source>
        <dbReference type="ARBA" id="ARBA00009427"/>
    </source>
</evidence>
<dbReference type="Proteomes" id="UP000253318">
    <property type="component" value="Unassembled WGS sequence"/>
</dbReference>
<accession>A0A368T811</accession>
<dbReference type="GO" id="GO:0006220">
    <property type="term" value="P:pyrimidine nucleotide metabolic process"/>
    <property type="evidence" value="ECO:0007669"/>
    <property type="project" value="UniProtKB-UniRule"/>
</dbReference>
<keyword evidence="4 8" id="KW-0418">Kinase</keyword>
<evidence type="ECO:0000256" key="7">
    <source>
        <dbReference type="ARBA" id="ARBA00048478"/>
    </source>
</evidence>
<comment type="catalytic activity">
    <reaction evidence="7 8">
        <text>CMP + ATP = CDP + ADP</text>
        <dbReference type="Rhea" id="RHEA:11600"/>
        <dbReference type="ChEBI" id="CHEBI:30616"/>
        <dbReference type="ChEBI" id="CHEBI:58069"/>
        <dbReference type="ChEBI" id="CHEBI:60377"/>
        <dbReference type="ChEBI" id="CHEBI:456216"/>
        <dbReference type="EC" id="2.7.4.25"/>
    </reaction>
</comment>
<dbReference type="EMBL" id="QEIN01000040">
    <property type="protein sequence ID" value="RCV60391.1"/>
    <property type="molecule type" value="Genomic_DNA"/>
</dbReference>
<dbReference type="EC" id="2.7.4.25" evidence="8"/>
<feature type="compositionally biased region" description="Polar residues" evidence="9">
    <location>
        <begin position="201"/>
        <end position="212"/>
    </location>
</feature>
<dbReference type="GO" id="GO:0005524">
    <property type="term" value="F:ATP binding"/>
    <property type="evidence" value="ECO:0007669"/>
    <property type="project" value="UniProtKB-UniRule"/>
</dbReference>
<evidence type="ECO:0000256" key="4">
    <source>
        <dbReference type="ARBA" id="ARBA00022777"/>
    </source>
</evidence>
<dbReference type="InterPro" id="IPR027417">
    <property type="entry name" value="P-loop_NTPase"/>
</dbReference>
<evidence type="ECO:0000256" key="6">
    <source>
        <dbReference type="ARBA" id="ARBA00047615"/>
    </source>
</evidence>
<evidence type="ECO:0000256" key="8">
    <source>
        <dbReference type="HAMAP-Rule" id="MF_00238"/>
    </source>
</evidence>
<organism evidence="11 12">
    <name type="scientific">Marinitenerispora sediminis</name>
    <dbReference type="NCBI Taxonomy" id="1931232"/>
    <lineage>
        <taxon>Bacteria</taxon>
        <taxon>Bacillati</taxon>
        <taxon>Actinomycetota</taxon>
        <taxon>Actinomycetes</taxon>
        <taxon>Streptosporangiales</taxon>
        <taxon>Nocardiopsidaceae</taxon>
        <taxon>Marinitenerispora</taxon>
    </lineage>
</organism>
<comment type="catalytic activity">
    <reaction evidence="6 8">
        <text>dCMP + ATP = dCDP + ADP</text>
        <dbReference type="Rhea" id="RHEA:25094"/>
        <dbReference type="ChEBI" id="CHEBI:30616"/>
        <dbReference type="ChEBI" id="CHEBI:57566"/>
        <dbReference type="ChEBI" id="CHEBI:58593"/>
        <dbReference type="ChEBI" id="CHEBI:456216"/>
        <dbReference type="EC" id="2.7.4.25"/>
    </reaction>
</comment>
<dbReference type="Gene3D" id="3.40.50.300">
    <property type="entry name" value="P-loop containing nucleotide triphosphate hydrolases"/>
    <property type="match status" value="1"/>
</dbReference>
<keyword evidence="8" id="KW-0963">Cytoplasm</keyword>
<gene>
    <name evidence="8" type="primary">cmk</name>
    <name evidence="11" type="ORF">DEF24_07275</name>
</gene>
<dbReference type="GO" id="GO:0015949">
    <property type="term" value="P:nucleobase-containing small molecule interconversion"/>
    <property type="evidence" value="ECO:0007669"/>
    <property type="project" value="TreeGrafter"/>
</dbReference>
<evidence type="ECO:0000256" key="9">
    <source>
        <dbReference type="SAM" id="MobiDB-lite"/>
    </source>
</evidence>
<comment type="caution">
    <text evidence="11">The sequence shown here is derived from an EMBL/GenBank/DDBJ whole genome shotgun (WGS) entry which is preliminary data.</text>
</comment>
<dbReference type="OrthoDB" id="9807434at2"/>
<dbReference type="GO" id="GO:0036431">
    <property type="term" value="F:dCMP kinase activity"/>
    <property type="evidence" value="ECO:0007669"/>
    <property type="project" value="InterPro"/>
</dbReference>
<name>A0A368T811_9ACTN</name>
<feature type="domain" description="Cytidylate kinase" evidence="10">
    <location>
        <begin position="22"/>
        <end position="235"/>
    </location>
</feature>
<comment type="similarity">
    <text evidence="1 8">Belongs to the cytidylate kinase family. Type 1 subfamily.</text>
</comment>
<feature type="binding site" evidence="8">
    <location>
        <begin position="26"/>
        <end position="34"/>
    </location>
    <ligand>
        <name>ATP</name>
        <dbReference type="ChEBI" id="CHEBI:30616"/>
    </ligand>
</feature>
<dbReference type="Pfam" id="PF02224">
    <property type="entry name" value="Cytidylate_kin"/>
    <property type="match status" value="1"/>
</dbReference>
<reference evidence="11 12" key="1">
    <citation type="submission" date="2018-04" db="EMBL/GenBank/DDBJ databases">
        <title>Novel actinobacteria from marine sediment.</title>
        <authorList>
            <person name="Ng Z.Y."/>
            <person name="Tan G.Y.A."/>
        </authorList>
    </citation>
    <scope>NUCLEOTIDE SEQUENCE [LARGE SCALE GENOMIC DNA]</scope>
    <source>
        <strain evidence="11 12">TPS81</strain>
    </source>
</reference>
<comment type="subcellular location">
    <subcellularLocation>
        <location evidence="8">Cytoplasm</location>
    </subcellularLocation>
</comment>
<evidence type="ECO:0000256" key="3">
    <source>
        <dbReference type="ARBA" id="ARBA00022741"/>
    </source>
</evidence>
<evidence type="ECO:0000256" key="5">
    <source>
        <dbReference type="ARBA" id="ARBA00022840"/>
    </source>
</evidence>